<reference evidence="2 3" key="1">
    <citation type="journal article" date="2019" name="Sci. Rep.">
        <title>Comparative genomics of chytrid fungi reveal insights into the obligate biotrophic and pathogenic lifestyle of Synchytrium endobioticum.</title>
        <authorList>
            <person name="van de Vossenberg B.T.L.H."/>
            <person name="Warris S."/>
            <person name="Nguyen H.D.T."/>
            <person name="van Gent-Pelzer M.P.E."/>
            <person name="Joly D.L."/>
            <person name="van de Geest H.C."/>
            <person name="Bonants P.J.M."/>
            <person name="Smith D.S."/>
            <person name="Levesque C.A."/>
            <person name="van der Lee T.A.J."/>
        </authorList>
    </citation>
    <scope>NUCLEOTIDE SEQUENCE [LARGE SCALE GENOMIC DNA]</scope>
    <source>
        <strain evidence="2 3">LEV6574</strain>
    </source>
</reference>
<keyword evidence="1" id="KW-0732">Signal</keyword>
<feature type="signal peptide" evidence="1">
    <location>
        <begin position="1"/>
        <end position="21"/>
    </location>
</feature>
<dbReference type="AlphaFoldDB" id="A0A507CLC8"/>
<evidence type="ECO:0000313" key="3">
    <source>
        <dbReference type="Proteomes" id="UP000320475"/>
    </source>
</evidence>
<dbReference type="EMBL" id="QEAM01000490">
    <property type="protein sequence ID" value="TPX39376.1"/>
    <property type="molecule type" value="Genomic_DNA"/>
</dbReference>
<sequence>MPILNDTKWILVSYRRALLLAYFLASYCPEFDLPPTPSQCDFGVRAKDAYAFSLFRKSFRPTGHTTCRCVQYLSSFSYGRGGGSNPARSVDASAQELSPHTDWQTVALYCPSTNLLVLCSA</sequence>
<comment type="caution">
    <text evidence="2">The sequence shown here is derived from an EMBL/GenBank/DDBJ whole genome shotgun (WGS) entry which is preliminary data.</text>
</comment>
<accession>A0A507CLC8</accession>
<proteinExistence type="predicted"/>
<organism evidence="2 3">
    <name type="scientific">Synchytrium endobioticum</name>
    <dbReference type="NCBI Taxonomy" id="286115"/>
    <lineage>
        <taxon>Eukaryota</taxon>
        <taxon>Fungi</taxon>
        <taxon>Fungi incertae sedis</taxon>
        <taxon>Chytridiomycota</taxon>
        <taxon>Chytridiomycota incertae sedis</taxon>
        <taxon>Chytridiomycetes</taxon>
        <taxon>Synchytriales</taxon>
        <taxon>Synchytriaceae</taxon>
        <taxon>Synchytrium</taxon>
    </lineage>
</organism>
<evidence type="ECO:0008006" key="4">
    <source>
        <dbReference type="Google" id="ProtNLM"/>
    </source>
</evidence>
<evidence type="ECO:0000313" key="2">
    <source>
        <dbReference type="EMBL" id="TPX39376.1"/>
    </source>
</evidence>
<gene>
    <name evidence="2" type="ORF">SeLEV6574_g07257</name>
</gene>
<feature type="chain" id="PRO_5021451451" description="Secreted protein" evidence="1">
    <location>
        <begin position="22"/>
        <end position="121"/>
    </location>
</feature>
<name>A0A507CLC8_9FUNG</name>
<protein>
    <recommendedName>
        <fullName evidence="4">Secreted protein</fullName>
    </recommendedName>
</protein>
<evidence type="ECO:0000256" key="1">
    <source>
        <dbReference type="SAM" id="SignalP"/>
    </source>
</evidence>
<dbReference type="Proteomes" id="UP000320475">
    <property type="component" value="Unassembled WGS sequence"/>
</dbReference>